<sequence length="1188" mass="132981">MTKNFMKQDSQLKKPNTNNGNHVSPRGGVQHINFGEDDQMEIQGFVFSRLKNNICWFFYILTIGILRLIFHWYPVWHLKSTHNPSDLRRAEKVLITDNYTGKLKTHFVKSVNTISSNNLNGKKDVANLLKFRLAHGETMEEPQIRVIKCKKLIYIWDEIRGNFVKLAGLENGISKKDLHDFIKGQSNDEQIRKRMVYGTNQIITPQQSILTLLALEALTPFYMFQLFSLIVWIAEFYYYYAIAIVIMSVAGITTSIIQTRKNQKNLKGTVSSTSTVTVKRGHDTYEEISTLDLVPGDLIVIPKLGCEMYCDAVLLSGSAIVNESMLTGESVPVTKTALENNTYVYSVKEDVNHTLFCGTKIIQTRSQGKDQVMAVVIRTAFLTSKGELVRSILYPPPADFKFERDSYKYIGILAFIAAIGFIYTIVSKAQRNVSPADIALKALDIITIVIPPALPAAMTVGKLFAIQRLKNNRIFCINSRVINVTGSVDCVCFDKTGTLTEDALDMWGVVPVSNKQLGKPIKDISLLESTTDVFRGMASCHSLSAIEGEICGDPLDVKMFESTGWIFEDNGYLEANPDPYTASLVVRSPGLDANNAVQEIGIIKQFQFASALQRMSVITKSPENDHFEIFCKGSPEKVVSLSREESIPHDLYDQLKVYTQKGYRVIGLAKRSLPVDVDYEKVLEITREEIEKDLEFVGLLILENCLKPETNGIIQVLKDANLKIVMITGDNIQTAVTVAKECKIIDPDCTILEILTTRPSKQESAAITYKVIGTPTKAIATGNNDGTFKDIESIGEKDKKYCFVVTGEAWGNIVKYFPDLIPTVVTQGAVFARMSGAQKQQLIEQLKLLGYYVAMCGDGANDCGALKAAHVGISLSEAESSVASPFTSMEPNISCVPKVIKEGRAALVTSFGVFKMMLCYSLTEFTSVIILYGIDTNLSSMQFLFIDVPLVLHFAVSFGRTRAYEKLATTPPRTSLLSFVPLVSLALFMILTGVFQTFSYYYIQTFDWFTPFIYESTPGSITRFSESYENYAVFCVSMYQYIIMAIVFSQGSPYRKPIYTNRILMFSLTLMTAICTYMAIYPGNFTQSFMELMVPPQFDGRIMILCIAAVNYVACHFTESVIVETVLGKFICPKFKRFSKSQKKYAEVIKSLKAEDFWMKISGEARFSKNGIDNSAFVQSETNLNTRL</sequence>
<feature type="transmembrane region" description="Helical" evidence="13">
    <location>
        <begin position="409"/>
        <end position="426"/>
    </location>
</feature>
<feature type="compositionally biased region" description="Polar residues" evidence="14">
    <location>
        <begin position="1"/>
        <end position="22"/>
    </location>
</feature>
<evidence type="ECO:0000259" key="16">
    <source>
        <dbReference type="Pfam" id="PF12409"/>
    </source>
</evidence>
<name>A0A6J2YA02_SITOR</name>
<dbReference type="FunFam" id="1.20.1110.10:FF:000023">
    <property type="entry name" value="Cation-transporting ATPase"/>
    <property type="match status" value="1"/>
</dbReference>
<dbReference type="Pfam" id="PF13246">
    <property type="entry name" value="Cation_ATPase"/>
    <property type="match status" value="1"/>
</dbReference>
<dbReference type="InterPro" id="IPR059000">
    <property type="entry name" value="ATPase_P-type_domA"/>
</dbReference>
<dbReference type="InterPro" id="IPR018303">
    <property type="entry name" value="ATPase_P-typ_P_site"/>
</dbReference>
<dbReference type="SFLD" id="SFLDG00002">
    <property type="entry name" value="C1.7:_P-type_atpase_like"/>
    <property type="match status" value="1"/>
</dbReference>
<dbReference type="GO" id="GO:0140358">
    <property type="term" value="F:P-type transmembrane transporter activity"/>
    <property type="evidence" value="ECO:0007669"/>
    <property type="project" value="InterPro"/>
</dbReference>
<dbReference type="InterPro" id="IPR001757">
    <property type="entry name" value="P_typ_ATPase"/>
</dbReference>
<dbReference type="Gene3D" id="3.40.50.1000">
    <property type="entry name" value="HAD superfamily/HAD-like"/>
    <property type="match status" value="1"/>
</dbReference>
<dbReference type="InterPro" id="IPR036412">
    <property type="entry name" value="HAD-like_sf"/>
</dbReference>
<dbReference type="InterPro" id="IPR023299">
    <property type="entry name" value="ATPase_P-typ_cyto_dom_N"/>
</dbReference>
<dbReference type="InParanoid" id="A0A6J2YA02"/>
<feature type="transmembrane region" description="Helical" evidence="13">
    <location>
        <begin position="940"/>
        <end position="958"/>
    </location>
</feature>
<keyword evidence="3" id="KW-0597">Phosphoprotein</keyword>
<dbReference type="GeneID" id="115885285"/>
<dbReference type="PRINTS" id="PR00119">
    <property type="entry name" value="CATATPASE"/>
</dbReference>
<dbReference type="InterPro" id="IPR023214">
    <property type="entry name" value="HAD_sf"/>
</dbReference>
<keyword evidence="4 13" id="KW-0812">Transmembrane</keyword>
<dbReference type="NCBIfam" id="TIGR01657">
    <property type="entry name" value="P-ATPase-V"/>
    <property type="match status" value="1"/>
</dbReference>
<organism evidence="17 18">
    <name type="scientific">Sitophilus oryzae</name>
    <name type="common">Rice weevil</name>
    <name type="synonym">Curculio oryzae</name>
    <dbReference type="NCBI Taxonomy" id="7048"/>
    <lineage>
        <taxon>Eukaryota</taxon>
        <taxon>Metazoa</taxon>
        <taxon>Ecdysozoa</taxon>
        <taxon>Arthropoda</taxon>
        <taxon>Hexapoda</taxon>
        <taxon>Insecta</taxon>
        <taxon>Pterygota</taxon>
        <taxon>Neoptera</taxon>
        <taxon>Endopterygota</taxon>
        <taxon>Coleoptera</taxon>
        <taxon>Polyphaga</taxon>
        <taxon>Cucujiformia</taxon>
        <taxon>Curculionidae</taxon>
        <taxon>Dryophthorinae</taxon>
        <taxon>Sitophilus</taxon>
    </lineage>
</organism>
<dbReference type="OrthoDB" id="48943at2759"/>
<dbReference type="InterPro" id="IPR044492">
    <property type="entry name" value="P_typ_ATPase_HD_dom"/>
</dbReference>
<keyword evidence="9 13" id="KW-1278">Translocase</keyword>
<dbReference type="InterPro" id="IPR023298">
    <property type="entry name" value="ATPase_P-typ_TM_dom_sf"/>
</dbReference>
<dbReference type="GO" id="GO:0046872">
    <property type="term" value="F:metal ion binding"/>
    <property type="evidence" value="ECO:0007669"/>
    <property type="project" value="UniProtKB-UniRule"/>
</dbReference>
<evidence type="ECO:0000313" key="18">
    <source>
        <dbReference type="RefSeq" id="XP_030760034.1"/>
    </source>
</evidence>
<feature type="domain" description="P-type ATPase A" evidence="15">
    <location>
        <begin position="273"/>
        <end position="392"/>
    </location>
</feature>
<gene>
    <name evidence="18" type="primary">LOC115885285</name>
</gene>
<proteinExistence type="inferred from homology"/>
<dbReference type="InterPro" id="IPR006544">
    <property type="entry name" value="P-type_TPase_V"/>
</dbReference>
<feature type="transmembrane region" description="Helical" evidence="13">
    <location>
        <begin position="1102"/>
        <end position="1127"/>
    </location>
</feature>
<comment type="catalytic activity">
    <reaction evidence="12 13">
        <text>ATP + H2O = ADP + phosphate + H(+)</text>
        <dbReference type="Rhea" id="RHEA:13065"/>
        <dbReference type="ChEBI" id="CHEBI:15377"/>
        <dbReference type="ChEBI" id="CHEBI:15378"/>
        <dbReference type="ChEBI" id="CHEBI:30616"/>
        <dbReference type="ChEBI" id="CHEBI:43474"/>
        <dbReference type="ChEBI" id="CHEBI:456216"/>
    </reaction>
</comment>
<protein>
    <recommendedName>
        <fullName evidence="13">Cation-transporting ATPase</fullName>
        <ecNumber evidence="13">7.2.2.-</ecNumber>
    </recommendedName>
</protein>
<keyword evidence="17" id="KW-1185">Reference proteome</keyword>
<keyword evidence="10 13" id="KW-1133">Transmembrane helix</keyword>
<dbReference type="SUPFAM" id="SSF81665">
    <property type="entry name" value="Calcium ATPase, transmembrane domain M"/>
    <property type="match status" value="1"/>
</dbReference>
<dbReference type="RefSeq" id="XP_030760034.1">
    <property type="nucleotide sequence ID" value="XM_030904174.1"/>
</dbReference>
<evidence type="ECO:0000256" key="1">
    <source>
        <dbReference type="ARBA" id="ARBA00004141"/>
    </source>
</evidence>
<evidence type="ECO:0000256" key="4">
    <source>
        <dbReference type="ARBA" id="ARBA00022692"/>
    </source>
</evidence>
<evidence type="ECO:0000256" key="10">
    <source>
        <dbReference type="ARBA" id="ARBA00022989"/>
    </source>
</evidence>
<comment type="subcellular location">
    <subcellularLocation>
        <location evidence="1 13">Membrane</location>
        <topology evidence="1 13">Multi-pass membrane protein</topology>
    </subcellularLocation>
</comment>
<dbReference type="InterPro" id="IPR008250">
    <property type="entry name" value="ATPase_P-typ_transduc_dom_A_sf"/>
</dbReference>
<dbReference type="EC" id="7.2.2.-" evidence="13"/>
<dbReference type="InterPro" id="IPR047819">
    <property type="entry name" value="P5A-ATPase_N"/>
</dbReference>
<dbReference type="Pfam" id="PF12409">
    <property type="entry name" value="P5-ATPase"/>
    <property type="match status" value="1"/>
</dbReference>
<dbReference type="Gene3D" id="2.70.150.10">
    <property type="entry name" value="Calcium-transporting ATPase, cytoplasmic transduction domain A"/>
    <property type="match status" value="1"/>
</dbReference>
<evidence type="ECO:0000256" key="7">
    <source>
        <dbReference type="ARBA" id="ARBA00022840"/>
    </source>
</evidence>
<dbReference type="Gene3D" id="3.40.1110.10">
    <property type="entry name" value="Calcium-transporting ATPase, cytoplasmic domain N"/>
    <property type="match status" value="1"/>
</dbReference>
<dbReference type="GO" id="GO:0015203">
    <property type="term" value="F:polyamine transmembrane transporter activity"/>
    <property type="evidence" value="ECO:0007669"/>
    <property type="project" value="TreeGrafter"/>
</dbReference>
<dbReference type="SUPFAM" id="SSF56784">
    <property type="entry name" value="HAD-like"/>
    <property type="match status" value="1"/>
</dbReference>
<dbReference type="SUPFAM" id="SSF81653">
    <property type="entry name" value="Calcium ATPase, transduction domain A"/>
    <property type="match status" value="1"/>
</dbReference>
<evidence type="ECO:0000256" key="5">
    <source>
        <dbReference type="ARBA" id="ARBA00022723"/>
    </source>
</evidence>
<evidence type="ECO:0000256" key="2">
    <source>
        <dbReference type="ARBA" id="ARBA00006000"/>
    </source>
</evidence>
<dbReference type="GO" id="GO:0016020">
    <property type="term" value="C:membrane"/>
    <property type="evidence" value="ECO:0007669"/>
    <property type="project" value="UniProtKB-SubCell"/>
</dbReference>
<dbReference type="PANTHER" id="PTHR45630:SF8">
    <property type="entry name" value="CATION-TRANSPORTING ATPASE"/>
    <property type="match status" value="1"/>
</dbReference>
<feature type="domain" description="P5B-type ATPase N-terminal" evidence="16">
    <location>
        <begin position="36"/>
        <end position="157"/>
    </location>
</feature>
<dbReference type="GO" id="GO:0016887">
    <property type="term" value="F:ATP hydrolysis activity"/>
    <property type="evidence" value="ECO:0007669"/>
    <property type="project" value="InterPro"/>
</dbReference>
<dbReference type="Proteomes" id="UP000504635">
    <property type="component" value="Unplaced"/>
</dbReference>
<accession>A0A6J2YA02</accession>
<evidence type="ECO:0000256" key="14">
    <source>
        <dbReference type="SAM" id="MobiDB-lite"/>
    </source>
</evidence>
<feature type="region of interest" description="Disordered" evidence="14">
    <location>
        <begin position="1"/>
        <end position="30"/>
    </location>
</feature>
<dbReference type="GO" id="GO:0006874">
    <property type="term" value="P:intracellular calcium ion homeostasis"/>
    <property type="evidence" value="ECO:0007669"/>
    <property type="project" value="TreeGrafter"/>
</dbReference>
<dbReference type="SFLD" id="SFLDF00027">
    <property type="entry name" value="p-type_atpase"/>
    <property type="match status" value="1"/>
</dbReference>
<dbReference type="NCBIfam" id="TIGR01494">
    <property type="entry name" value="ATPase_P-type"/>
    <property type="match status" value="2"/>
</dbReference>
<keyword evidence="6 13" id="KW-0547">Nucleotide-binding</keyword>
<feature type="transmembrane region" description="Helical" evidence="13">
    <location>
        <begin position="979"/>
        <end position="1003"/>
    </location>
</feature>
<reference evidence="18" key="1">
    <citation type="submission" date="2025-08" db="UniProtKB">
        <authorList>
            <consortium name="RefSeq"/>
        </authorList>
    </citation>
    <scope>IDENTIFICATION</scope>
    <source>
        <tissue evidence="18">Gonads</tissue>
    </source>
</reference>
<feature type="transmembrane region" description="Helical" evidence="13">
    <location>
        <begin position="1031"/>
        <end position="1051"/>
    </location>
</feature>
<feature type="transmembrane region" description="Helical" evidence="13">
    <location>
        <begin position="438"/>
        <end position="465"/>
    </location>
</feature>
<dbReference type="Pfam" id="PF00122">
    <property type="entry name" value="E1-E2_ATPase"/>
    <property type="match status" value="1"/>
</dbReference>
<evidence type="ECO:0000256" key="3">
    <source>
        <dbReference type="ARBA" id="ARBA00022553"/>
    </source>
</evidence>
<evidence type="ECO:0000256" key="9">
    <source>
        <dbReference type="ARBA" id="ARBA00022967"/>
    </source>
</evidence>
<evidence type="ECO:0000256" key="12">
    <source>
        <dbReference type="ARBA" id="ARBA00049360"/>
    </source>
</evidence>
<keyword evidence="5 13" id="KW-0479">Metal-binding</keyword>
<dbReference type="KEGG" id="soy:115885285"/>
<dbReference type="GO" id="GO:0019829">
    <property type="term" value="F:ATPase-coupled monoatomic cation transmembrane transporter activity"/>
    <property type="evidence" value="ECO:0007669"/>
    <property type="project" value="UniProtKB-UniRule"/>
</dbReference>
<dbReference type="Gene3D" id="1.20.1110.10">
    <property type="entry name" value="Calcium-transporting ATPase, transmembrane domain"/>
    <property type="match status" value="1"/>
</dbReference>
<feature type="transmembrane region" description="Helical" evidence="13">
    <location>
        <begin position="1063"/>
        <end position="1082"/>
    </location>
</feature>
<dbReference type="PANTHER" id="PTHR45630">
    <property type="entry name" value="CATION-TRANSPORTING ATPASE-RELATED"/>
    <property type="match status" value="1"/>
</dbReference>
<feature type="transmembrane region" description="Helical" evidence="13">
    <location>
        <begin position="237"/>
        <end position="257"/>
    </location>
</feature>
<keyword evidence="11 13" id="KW-0472">Membrane</keyword>
<keyword evidence="8 13" id="KW-0460">Magnesium</keyword>
<evidence type="ECO:0000256" key="13">
    <source>
        <dbReference type="RuleBase" id="RU362082"/>
    </source>
</evidence>
<keyword evidence="7 13" id="KW-0067">ATP-binding</keyword>
<evidence type="ECO:0000256" key="6">
    <source>
        <dbReference type="ARBA" id="ARBA00022741"/>
    </source>
</evidence>
<dbReference type="SUPFAM" id="SSF81660">
    <property type="entry name" value="Metal cation-transporting ATPase, ATP-binding domain N"/>
    <property type="match status" value="1"/>
</dbReference>
<dbReference type="GO" id="GO:0005524">
    <property type="term" value="F:ATP binding"/>
    <property type="evidence" value="ECO:0007669"/>
    <property type="project" value="UniProtKB-UniRule"/>
</dbReference>
<dbReference type="AlphaFoldDB" id="A0A6J2YA02"/>
<evidence type="ECO:0000256" key="8">
    <source>
        <dbReference type="ARBA" id="ARBA00022842"/>
    </source>
</evidence>
<dbReference type="FunFam" id="3.40.50.1000:FF:000068">
    <property type="entry name" value="Cation-transporting ATPase"/>
    <property type="match status" value="1"/>
</dbReference>
<evidence type="ECO:0000313" key="17">
    <source>
        <dbReference type="Proteomes" id="UP000504635"/>
    </source>
</evidence>
<feature type="transmembrane region" description="Helical" evidence="13">
    <location>
        <begin position="913"/>
        <end position="934"/>
    </location>
</feature>
<evidence type="ECO:0000256" key="11">
    <source>
        <dbReference type="ARBA" id="ARBA00023136"/>
    </source>
</evidence>
<comment type="similarity">
    <text evidence="2 13">Belongs to the cation transport ATPase (P-type) (TC 3.A.3) family. Type V subfamily.</text>
</comment>
<dbReference type="PRINTS" id="PR00121">
    <property type="entry name" value="NAKATPASE"/>
</dbReference>
<dbReference type="SFLD" id="SFLDS00003">
    <property type="entry name" value="Haloacid_Dehalogenase"/>
    <property type="match status" value="1"/>
</dbReference>
<evidence type="ECO:0000259" key="15">
    <source>
        <dbReference type="Pfam" id="PF00122"/>
    </source>
</evidence>
<feature type="transmembrane region" description="Helical" evidence="13">
    <location>
        <begin position="56"/>
        <end position="75"/>
    </location>
</feature>
<dbReference type="PROSITE" id="PS00154">
    <property type="entry name" value="ATPASE_E1_E2"/>
    <property type="match status" value="1"/>
</dbReference>